<keyword evidence="4" id="KW-1185">Reference proteome</keyword>
<evidence type="ECO:0000313" key="4">
    <source>
        <dbReference type="Proteomes" id="UP000070501"/>
    </source>
</evidence>
<dbReference type="AlphaFoldDB" id="A0A136IQU8"/>
<name>A0A136IQU8_9PEZI</name>
<dbReference type="EMBL" id="KQ964263">
    <property type="protein sequence ID" value="KXJ87307.1"/>
    <property type="molecule type" value="Genomic_DNA"/>
</dbReference>
<dbReference type="InParanoid" id="A0A136IQU8"/>
<sequence>MKFSVLSITAVLAVTATAAPAPSSCPLNGQLPAHPAPAYAASLPPCPILHSNGVALSRSDIAQVLVSSPHVVPADTTALADMELIRGTISRYAVAIDGRNFPVLDGVFAAGAFANYSEVGSMAGVAQIKTTLEAALAPFALTQHNMGTSVIQLCRQVDTAAAQPPPGGWLLSAVSVTYVLATHYPAPSMGWPGVISPNDIAVVPVMYQDSWVREIGCQGRVAWKIKERYLLYQGLLIGSVPSQKL</sequence>
<dbReference type="Proteomes" id="UP000070501">
    <property type="component" value="Unassembled WGS sequence"/>
</dbReference>
<proteinExistence type="predicted"/>
<dbReference type="InterPro" id="IPR032710">
    <property type="entry name" value="NTF2-like_dom_sf"/>
</dbReference>
<dbReference type="Pfam" id="PF13577">
    <property type="entry name" value="SnoaL_4"/>
    <property type="match status" value="1"/>
</dbReference>
<evidence type="ECO:0000259" key="2">
    <source>
        <dbReference type="Pfam" id="PF13577"/>
    </source>
</evidence>
<protein>
    <recommendedName>
        <fullName evidence="2">SnoaL-like domain-containing protein</fullName>
    </recommendedName>
</protein>
<dbReference type="OrthoDB" id="2148716at2759"/>
<keyword evidence="1" id="KW-0732">Signal</keyword>
<feature type="domain" description="SnoaL-like" evidence="2">
    <location>
        <begin position="78"/>
        <end position="228"/>
    </location>
</feature>
<dbReference type="Gene3D" id="3.10.450.50">
    <property type="match status" value="1"/>
</dbReference>
<accession>A0A136IQU8</accession>
<evidence type="ECO:0000256" key="1">
    <source>
        <dbReference type="SAM" id="SignalP"/>
    </source>
</evidence>
<dbReference type="InterPro" id="IPR037401">
    <property type="entry name" value="SnoaL-like"/>
</dbReference>
<evidence type="ECO:0000313" key="3">
    <source>
        <dbReference type="EMBL" id="KXJ87307.1"/>
    </source>
</evidence>
<feature type="signal peptide" evidence="1">
    <location>
        <begin position="1"/>
        <end position="18"/>
    </location>
</feature>
<organism evidence="3 4">
    <name type="scientific">Microdochium bolleyi</name>
    <dbReference type="NCBI Taxonomy" id="196109"/>
    <lineage>
        <taxon>Eukaryota</taxon>
        <taxon>Fungi</taxon>
        <taxon>Dikarya</taxon>
        <taxon>Ascomycota</taxon>
        <taxon>Pezizomycotina</taxon>
        <taxon>Sordariomycetes</taxon>
        <taxon>Xylariomycetidae</taxon>
        <taxon>Xylariales</taxon>
        <taxon>Microdochiaceae</taxon>
        <taxon>Microdochium</taxon>
    </lineage>
</organism>
<gene>
    <name evidence="3" type="ORF">Micbo1qcDRAFT_216364</name>
</gene>
<reference evidence="4" key="1">
    <citation type="submission" date="2016-02" db="EMBL/GenBank/DDBJ databases">
        <title>Draft genome sequence of Microdochium bolleyi, a fungal endophyte of beachgrass.</title>
        <authorList>
            <consortium name="DOE Joint Genome Institute"/>
            <person name="David A.S."/>
            <person name="May G."/>
            <person name="Haridas S."/>
            <person name="Lim J."/>
            <person name="Wang M."/>
            <person name="Labutti K."/>
            <person name="Lipzen A."/>
            <person name="Barry K."/>
            <person name="Grigoriev I.V."/>
        </authorList>
    </citation>
    <scope>NUCLEOTIDE SEQUENCE [LARGE SCALE GENOMIC DNA]</scope>
    <source>
        <strain evidence="4">J235TASD1</strain>
    </source>
</reference>
<feature type="chain" id="PRO_5007292993" description="SnoaL-like domain-containing protein" evidence="1">
    <location>
        <begin position="19"/>
        <end position="245"/>
    </location>
</feature>
<dbReference type="SUPFAM" id="SSF54427">
    <property type="entry name" value="NTF2-like"/>
    <property type="match status" value="1"/>
</dbReference>